<dbReference type="GO" id="GO:0044550">
    <property type="term" value="P:secondary metabolite biosynthetic process"/>
    <property type="evidence" value="ECO:0007669"/>
    <property type="project" value="TreeGrafter"/>
</dbReference>
<keyword evidence="5" id="KW-1185">Reference proteome</keyword>
<dbReference type="eggNOG" id="COG0365">
    <property type="taxonomic scope" value="Bacteria"/>
</dbReference>
<feature type="domain" description="AMP-binding enzyme C-terminal" evidence="3">
    <location>
        <begin position="396"/>
        <end position="469"/>
    </location>
</feature>
<dbReference type="Gene3D" id="3.30.300.30">
    <property type="match status" value="1"/>
</dbReference>
<gene>
    <name evidence="4" type="ordered locus">BN6_35920</name>
</gene>
<evidence type="ECO:0000259" key="3">
    <source>
        <dbReference type="Pfam" id="PF13193"/>
    </source>
</evidence>
<evidence type="ECO:0000313" key="5">
    <source>
        <dbReference type="Proteomes" id="UP000006281"/>
    </source>
</evidence>
<dbReference type="RefSeq" id="WP_015101001.1">
    <property type="nucleotide sequence ID" value="NC_019673.1"/>
</dbReference>
<dbReference type="InterPro" id="IPR045851">
    <property type="entry name" value="AMP-bd_C_sf"/>
</dbReference>
<protein>
    <submittedName>
        <fullName evidence="4">AMP-dependent synthetase and ligase</fullName>
    </submittedName>
</protein>
<sequence length="487" mass="50701">MRANLVGVLRDRARAGGWLHRPAYEGAGAVTHAEVYAGAARVAGGLRAGGVQAGDRVVLLLDDGPDFVSVFLGAATIGAVATPVNPRLHPDELRAAVVLADPALVVCRPADLAALHGFPVPVLVGPPVGDPVDPVPCGLDVPAFALLTSGTTGAPRLCPHHHADPLVYHRAFGGPVLGLTPQDVVHSVSKMHFAYGLGNSLFYPLLSGCRAVLDAEPATPDDVLRILDEHGVTTLFSVPTFYARLLAHPRGDRLGALRLAVTAGEVLPPALEERLVALLGDRLLNGIGTTEVGQAFTSNAPQGWRAGTVGRALPPYEVRVVDEAGAPVGPEVPGRLEVRGPTVTLGMRADGSPQRTSGWSATGDLATVDGAGYVRVSGRADDVENVGGIKVHPVAVEHLLAAHPLVREAVVCAETSGGLLAYVVRGEGDESDDDLTSALLAACRERLTAYKVPRTVVYVPALPRTGSGKLRRHVVRTWESTGLAAPM</sequence>
<evidence type="ECO:0000259" key="2">
    <source>
        <dbReference type="Pfam" id="PF00501"/>
    </source>
</evidence>
<dbReference type="STRING" id="1179773.BN6_35920"/>
<dbReference type="GO" id="GO:0016878">
    <property type="term" value="F:acid-thiol ligase activity"/>
    <property type="evidence" value="ECO:0007669"/>
    <property type="project" value="TreeGrafter"/>
</dbReference>
<name>K0K1Z6_SACES</name>
<organism evidence="4 5">
    <name type="scientific">Saccharothrix espanaensis (strain ATCC 51144 / DSM 44229 / JCM 9112 / NBRC 15066 / NRRL 15764)</name>
    <dbReference type="NCBI Taxonomy" id="1179773"/>
    <lineage>
        <taxon>Bacteria</taxon>
        <taxon>Bacillati</taxon>
        <taxon>Actinomycetota</taxon>
        <taxon>Actinomycetes</taxon>
        <taxon>Pseudonocardiales</taxon>
        <taxon>Pseudonocardiaceae</taxon>
        <taxon>Saccharothrix</taxon>
    </lineage>
</organism>
<dbReference type="PANTHER" id="PTHR43352">
    <property type="entry name" value="ACETYL-COA SYNTHETASE"/>
    <property type="match status" value="1"/>
</dbReference>
<dbReference type="Pfam" id="PF13193">
    <property type="entry name" value="AMP-binding_C"/>
    <property type="match status" value="1"/>
</dbReference>
<dbReference type="SUPFAM" id="SSF56801">
    <property type="entry name" value="Acetyl-CoA synthetase-like"/>
    <property type="match status" value="1"/>
</dbReference>
<keyword evidence="1 4" id="KW-0436">Ligase</keyword>
<dbReference type="Pfam" id="PF00501">
    <property type="entry name" value="AMP-binding"/>
    <property type="match status" value="1"/>
</dbReference>
<dbReference type="InterPro" id="IPR042099">
    <property type="entry name" value="ANL_N_sf"/>
</dbReference>
<evidence type="ECO:0000256" key="1">
    <source>
        <dbReference type="ARBA" id="ARBA00022598"/>
    </source>
</evidence>
<accession>K0K1Z6</accession>
<dbReference type="InterPro" id="IPR000873">
    <property type="entry name" value="AMP-dep_synth/lig_dom"/>
</dbReference>
<proteinExistence type="predicted"/>
<dbReference type="PANTHER" id="PTHR43352:SF1">
    <property type="entry name" value="ANTHRANILATE--COA LIGASE"/>
    <property type="match status" value="1"/>
</dbReference>
<dbReference type="Gene3D" id="3.40.50.12780">
    <property type="entry name" value="N-terminal domain of ligase-like"/>
    <property type="match status" value="1"/>
</dbReference>
<feature type="domain" description="AMP-dependent synthetase/ligase" evidence="2">
    <location>
        <begin position="15"/>
        <end position="346"/>
    </location>
</feature>
<reference evidence="4 5" key="1">
    <citation type="journal article" date="2012" name="BMC Genomics">
        <title>Complete genome sequence of Saccharothrix espanaensis DSM 44229T and comparison to the other completely sequenced Pseudonocardiaceae.</title>
        <authorList>
            <person name="Strobel T."/>
            <person name="Al-Dilaimi A."/>
            <person name="Blom J."/>
            <person name="Gessner A."/>
            <person name="Kalinowski J."/>
            <person name="Luzhetska M."/>
            <person name="Puhler A."/>
            <person name="Szczepanowski R."/>
            <person name="Bechthold A."/>
            <person name="Ruckert C."/>
        </authorList>
    </citation>
    <scope>NUCLEOTIDE SEQUENCE [LARGE SCALE GENOMIC DNA]</scope>
    <source>
        <strain evidence="5">ATCC 51144 / DSM 44229 / JCM 9112 / NBRC 15066 / NRRL 15764</strain>
    </source>
</reference>
<dbReference type="Proteomes" id="UP000006281">
    <property type="component" value="Chromosome"/>
</dbReference>
<dbReference type="EMBL" id="HE804045">
    <property type="protein sequence ID" value="CCH30889.1"/>
    <property type="molecule type" value="Genomic_DNA"/>
</dbReference>
<dbReference type="HOGENOM" id="CLU_000022_59_10_11"/>
<dbReference type="PATRIC" id="fig|1179773.3.peg.3593"/>
<dbReference type="KEGG" id="sesp:BN6_35920"/>
<dbReference type="AlphaFoldDB" id="K0K1Z6"/>
<evidence type="ECO:0000313" key="4">
    <source>
        <dbReference type="EMBL" id="CCH30889.1"/>
    </source>
</evidence>
<dbReference type="InterPro" id="IPR025110">
    <property type="entry name" value="AMP-bd_C"/>
</dbReference>